<evidence type="ECO:0000256" key="7">
    <source>
        <dbReference type="ARBA" id="ARBA00023004"/>
    </source>
</evidence>
<dbReference type="Proteomes" id="UP000189818">
    <property type="component" value="Unassembled WGS sequence"/>
</dbReference>
<dbReference type="GO" id="GO:0006826">
    <property type="term" value="P:iron ion transport"/>
    <property type="evidence" value="ECO:0007669"/>
    <property type="project" value="UniProtKB-KW"/>
</dbReference>
<evidence type="ECO:0000256" key="12">
    <source>
        <dbReference type="PROSITE-ProRule" id="PRU01360"/>
    </source>
</evidence>
<dbReference type="EMBL" id="FUYM01000004">
    <property type="protein sequence ID" value="SKB62883.1"/>
    <property type="molecule type" value="Genomic_DNA"/>
</dbReference>
<dbReference type="InterPro" id="IPR000531">
    <property type="entry name" value="Beta-barrel_TonB"/>
</dbReference>
<evidence type="ECO:0000256" key="13">
    <source>
        <dbReference type="PROSITE-ProRule" id="PRU10144"/>
    </source>
</evidence>
<evidence type="ECO:0000256" key="6">
    <source>
        <dbReference type="ARBA" id="ARBA00022729"/>
    </source>
</evidence>
<feature type="signal peptide" evidence="15">
    <location>
        <begin position="1"/>
        <end position="26"/>
    </location>
</feature>
<name>A0A1T5CU77_9SPHN</name>
<dbReference type="InterPro" id="IPR010917">
    <property type="entry name" value="TonB_rcpt_CS"/>
</dbReference>
<evidence type="ECO:0000313" key="19">
    <source>
        <dbReference type="Proteomes" id="UP000189818"/>
    </source>
</evidence>
<keyword evidence="19" id="KW-1185">Reference proteome</keyword>
<feature type="domain" description="TonB-dependent receptor plug" evidence="17">
    <location>
        <begin position="52"/>
        <end position="160"/>
    </location>
</feature>
<evidence type="ECO:0000256" key="4">
    <source>
        <dbReference type="ARBA" id="ARBA00022496"/>
    </source>
</evidence>
<proteinExistence type="inferred from homology"/>
<dbReference type="InterPro" id="IPR012910">
    <property type="entry name" value="Plug_dom"/>
</dbReference>
<gene>
    <name evidence="18" type="ORF">SAMN06295920_104316</name>
</gene>
<comment type="similarity">
    <text evidence="12 14">Belongs to the TonB-dependent receptor family.</text>
</comment>
<dbReference type="Pfam" id="PF00593">
    <property type="entry name" value="TonB_dep_Rec_b-barrel"/>
    <property type="match status" value="1"/>
</dbReference>
<evidence type="ECO:0000313" key="18">
    <source>
        <dbReference type="EMBL" id="SKB62883.1"/>
    </source>
</evidence>
<keyword evidence="5 12" id="KW-0812">Transmembrane</keyword>
<keyword evidence="9 14" id="KW-0798">TonB box</keyword>
<evidence type="ECO:0000256" key="11">
    <source>
        <dbReference type="ARBA" id="ARBA00023237"/>
    </source>
</evidence>
<dbReference type="Gene3D" id="2.40.170.20">
    <property type="entry name" value="TonB-dependent receptor, beta-barrel domain"/>
    <property type="match status" value="1"/>
</dbReference>
<feature type="chain" id="PRO_5012278672" evidence="15">
    <location>
        <begin position="27"/>
        <end position="749"/>
    </location>
</feature>
<dbReference type="AlphaFoldDB" id="A0A1T5CU77"/>
<evidence type="ECO:0000259" key="17">
    <source>
        <dbReference type="Pfam" id="PF07715"/>
    </source>
</evidence>
<dbReference type="Pfam" id="PF07715">
    <property type="entry name" value="Plug"/>
    <property type="match status" value="1"/>
</dbReference>
<dbReference type="GO" id="GO:0009279">
    <property type="term" value="C:cell outer membrane"/>
    <property type="evidence" value="ECO:0007669"/>
    <property type="project" value="UniProtKB-SubCell"/>
</dbReference>
<comment type="subcellular location">
    <subcellularLocation>
        <location evidence="1 12">Cell outer membrane</location>
        <topology evidence="1 12">Multi-pass membrane protein</topology>
    </subcellularLocation>
</comment>
<keyword evidence="8" id="KW-0406">Ion transport</keyword>
<dbReference type="PANTHER" id="PTHR32552">
    <property type="entry name" value="FERRICHROME IRON RECEPTOR-RELATED"/>
    <property type="match status" value="1"/>
</dbReference>
<evidence type="ECO:0000256" key="5">
    <source>
        <dbReference type="ARBA" id="ARBA00022692"/>
    </source>
</evidence>
<keyword evidence="4" id="KW-0410">Iron transport</keyword>
<organism evidence="18 19">
    <name type="scientific">Rhizorhabdus histidinilytica</name>
    <dbReference type="NCBI Taxonomy" id="439228"/>
    <lineage>
        <taxon>Bacteria</taxon>
        <taxon>Pseudomonadati</taxon>
        <taxon>Pseudomonadota</taxon>
        <taxon>Alphaproteobacteria</taxon>
        <taxon>Sphingomonadales</taxon>
        <taxon>Sphingomonadaceae</taxon>
        <taxon>Rhizorhabdus</taxon>
    </lineage>
</organism>
<evidence type="ECO:0000256" key="14">
    <source>
        <dbReference type="RuleBase" id="RU003357"/>
    </source>
</evidence>
<feature type="domain" description="TonB-dependent receptor-like beta-barrel" evidence="16">
    <location>
        <begin position="249"/>
        <end position="712"/>
    </location>
</feature>
<dbReference type="STRING" id="439228.SAMN06295920_104316"/>
<dbReference type="InterPro" id="IPR036942">
    <property type="entry name" value="Beta-barrel_TonB_sf"/>
</dbReference>
<accession>A0A1T5CU77</accession>
<evidence type="ECO:0000256" key="8">
    <source>
        <dbReference type="ARBA" id="ARBA00023065"/>
    </source>
</evidence>
<dbReference type="SUPFAM" id="SSF56935">
    <property type="entry name" value="Porins"/>
    <property type="match status" value="1"/>
</dbReference>
<dbReference type="PROSITE" id="PS01156">
    <property type="entry name" value="TONB_DEPENDENT_REC_2"/>
    <property type="match status" value="1"/>
</dbReference>
<feature type="short sequence motif" description="TonB C-terminal box" evidence="13">
    <location>
        <begin position="732"/>
        <end position="749"/>
    </location>
</feature>
<evidence type="ECO:0000256" key="2">
    <source>
        <dbReference type="ARBA" id="ARBA00022448"/>
    </source>
</evidence>
<evidence type="ECO:0000256" key="15">
    <source>
        <dbReference type="SAM" id="SignalP"/>
    </source>
</evidence>
<keyword evidence="2 12" id="KW-0813">Transport</keyword>
<keyword evidence="7" id="KW-0408">Iron</keyword>
<keyword evidence="6 15" id="KW-0732">Signal</keyword>
<dbReference type="InterPro" id="IPR039426">
    <property type="entry name" value="TonB-dep_rcpt-like"/>
</dbReference>
<sequence>MRKIVSTRGSRMLAALLAGLSGQALMAQTAVETVAADPQEIVVTAQKRSERLQDVPISISAIGGDAVRKQRLSSADDLVSKVANLQLTSTVGDGTPIFALRGVSMSDYSLNQSGPVATYYDEVYKGNFAFLGVALYDLERVEVLRGPQGTLYGKNTTGGAVNLISRKPEIGKTEGYINLGYGNYNRREANGAINVPLGDTLAARLAFTVARADGWFRNQLPGKPDLNGTREYALRGSLLWEPQDGVSFLLRGSTSYQNPYNYGIFAAPGPDGVGAGLYESLGQGSSYFRTGLGRRQIESEYTPRRRARTYAVSLTSTFDIGHDLAIVSVSSWDKGRLNFGEDTDGAPNKTLEIFYGDRATQISQDLRLASSFGGPFEFILGAYYNREKVFNTTDFGIFKDADIDGNGTVDAADCAAGLPAACSVVNRFDQLKHSYALYTDMHYDFGAGFTLRGGLRFTRDDGSQKGLTSNAIGADGVLVAALIPSTNLRFKNNNLSGKIGLDYKIDRDTLLYVNYSRGYRARSFNAQAFFDPSEASVAKPETIDAFEGGAKMQLADRRVTLNLAGFYYLYKNQQFINISPLTAAQTLVSVDKSRIYGGELELNVRANEWVGARAGVGLLNARIKKGILSGVDVSGNKLSNAPSLSANGGLDITVMDSDAGKISLHPDISYVSSQYFEVFNVPRLKQRAYTLLGGHIDFERGPFTASIWGKNLTNRFYFTSRVDLVGGFGYDYNHVGAPRTYGVTVGYKF</sequence>
<keyword evidence="10 12" id="KW-0472">Membrane</keyword>
<dbReference type="PANTHER" id="PTHR32552:SF81">
    <property type="entry name" value="TONB-DEPENDENT OUTER MEMBRANE RECEPTOR"/>
    <property type="match status" value="1"/>
</dbReference>
<protein>
    <submittedName>
        <fullName evidence="18">Iron complex outermembrane recepter protein</fullName>
    </submittedName>
</protein>
<reference evidence="19" key="1">
    <citation type="submission" date="2017-02" db="EMBL/GenBank/DDBJ databases">
        <authorList>
            <person name="Varghese N."/>
            <person name="Submissions S."/>
        </authorList>
    </citation>
    <scope>NUCLEOTIDE SEQUENCE [LARGE SCALE GENOMIC DNA]</scope>
    <source>
        <strain evidence="19">UM2</strain>
    </source>
</reference>
<evidence type="ECO:0000256" key="10">
    <source>
        <dbReference type="ARBA" id="ARBA00023136"/>
    </source>
</evidence>
<evidence type="ECO:0000259" key="16">
    <source>
        <dbReference type="Pfam" id="PF00593"/>
    </source>
</evidence>
<keyword evidence="11 12" id="KW-0998">Cell outer membrane</keyword>
<evidence type="ECO:0000256" key="1">
    <source>
        <dbReference type="ARBA" id="ARBA00004571"/>
    </source>
</evidence>
<dbReference type="RefSeq" id="WP_079648208.1">
    <property type="nucleotide sequence ID" value="NZ_FUYM01000004.1"/>
</dbReference>
<dbReference type="PROSITE" id="PS52016">
    <property type="entry name" value="TONB_DEPENDENT_REC_3"/>
    <property type="match status" value="1"/>
</dbReference>
<keyword evidence="3 12" id="KW-1134">Transmembrane beta strand</keyword>
<evidence type="ECO:0000256" key="9">
    <source>
        <dbReference type="ARBA" id="ARBA00023077"/>
    </source>
</evidence>
<evidence type="ECO:0000256" key="3">
    <source>
        <dbReference type="ARBA" id="ARBA00022452"/>
    </source>
</evidence>